<feature type="domain" description="Carrier" evidence="3">
    <location>
        <begin position="1"/>
        <end position="81"/>
    </location>
</feature>
<dbReference type="AlphaFoldDB" id="A0A918UP58"/>
<evidence type="ECO:0000256" key="1">
    <source>
        <dbReference type="ARBA" id="ARBA00022450"/>
    </source>
</evidence>
<evidence type="ECO:0000256" key="2">
    <source>
        <dbReference type="ARBA" id="ARBA00022553"/>
    </source>
</evidence>
<accession>A0A918UP58</accession>
<keyword evidence="2" id="KW-0597">Phosphoprotein</keyword>
<evidence type="ECO:0000313" key="4">
    <source>
        <dbReference type="EMBL" id="GGZ24135.1"/>
    </source>
</evidence>
<evidence type="ECO:0000313" key="5">
    <source>
        <dbReference type="Proteomes" id="UP000662572"/>
    </source>
</evidence>
<dbReference type="InterPro" id="IPR036736">
    <property type="entry name" value="ACP-like_sf"/>
</dbReference>
<protein>
    <recommendedName>
        <fullName evidence="3">Carrier domain-containing protein</fullName>
    </recommendedName>
</protein>
<dbReference type="PROSITE" id="PS00012">
    <property type="entry name" value="PHOSPHOPANTETHEINE"/>
    <property type="match status" value="1"/>
</dbReference>
<dbReference type="Pfam" id="PF00550">
    <property type="entry name" value="PP-binding"/>
    <property type="match status" value="1"/>
</dbReference>
<organism evidence="4 5">
    <name type="scientific">Asticcacaulis endophyticus</name>
    <dbReference type="NCBI Taxonomy" id="1395890"/>
    <lineage>
        <taxon>Bacteria</taxon>
        <taxon>Pseudomonadati</taxon>
        <taxon>Pseudomonadota</taxon>
        <taxon>Alphaproteobacteria</taxon>
        <taxon>Caulobacterales</taxon>
        <taxon>Caulobacteraceae</taxon>
        <taxon>Asticcacaulis</taxon>
    </lineage>
</organism>
<dbReference type="InterPro" id="IPR006162">
    <property type="entry name" value="Ppantetheine_attach_site"/>
</dbReference>
<dbReference type="PROSITE" id="PS50075">
    <property type="entry name" value="CARRIER"/>
    <property type="match status" value="1"/>
</dbReference>
<keyword evidence="1" id="KW-0596">Phosphopantetheine</keyword>
<evidence type="ECO:0000259" key="3">
    <source>
        <dbReference type="PROSITE" id="PS50075"/>
    </source>
</evidence>
<dbReference type="Proteomes" id="UP000662572">
    <property type="component" value="Unassembled WGS sequence"/>
</dbReference>
<reference evidence="4" key="1">
    <citation type="journal article" date="2014" name="Int. J. Syst. Evol. Microbiol.">
        <title>Complete genome sequence of Corynebacterium casei LMG S-19264T (=DSM 44701T), isolated from a smear-ripened cheese.</title>
        <authorList>
            <consortium name="US DOE Joint Genome Institute (JGI-PGF)"/>
            <person name="Walter F."/>
            <person name="Albersmeier A."/>
            <person name="Kalinowski J."/>
            <person name="Ruckert C."/>
        </authorList>
    </citation>
    <scope>NUCLEOTIDE SEQUENCE</scope>
    <source>
        <strain evidence="4">KCTC 32296</strain>
    </source>
</reference>
<proteinExistence type="predicted"/>
<comment type="caution">
    <text evidence="4">The sequence shown here is derived from an EMBL/GenBank/DDBJ whole genome shotgun (WGS) entry which is preliminary data.</text>
</comment>
<reference evidence="4" key="2">
    <citation type="submission" date="2020-09" db="EMBL/GenBank/DDBJ databases">
        <authorList>
            <person name="Sun Q."/>
            <person name="Kim S."/>
        </authorList>
    </citation>
    <scope>NUCLEOTIDE SEQUENCE</scope>
    <source>
        <strain evidence="4">KCTC 32296</strain>
    </source>
</reference>
<dbReference type="InterPro" id="IPR009081">
    <property type="entry name" value="PP-bd_ACP"/>
</dbReference>
<dbReference type="EMBL" id="BMZB01000001">
    <property type="protein sequence ID" value="GGZ24135.1"/>
    <property type="molecule type" value="Genomic_DNA"/>
</dbReference>
<dbReference type="Gene3D" id="1.10.1200.10">
    <property type="entry name" value="ACP-like"/>
    <property type="match status" value="1"/>
</dbReference>
<dbReference type="RefSeq" id="WP_189484929.1">
    <property type="nucleotide sequence ID" value="NZ_BMZB01000001.1"/>
</dbReference>
<keyword evidence="5" id="KW-1185">Reference proteome</keyword>
<dbReference type="SUPFAM" id="SSF47336">
    <property type="entry name" value="ACP-like"/>
    <property type="match status" value="1"/>
</dbReference>
<name>A0A918UP58_9CAUL</name>
<gene>
    <name evidence="4" type="ORF">GCM10011273_06600</name>
</gene>
<sequence>MTEDQIYAAIVEIISQTLDDKGLDVPEITPATEVLGDELGIDSLDLATLVSELEKKIGFDPFAKGFIEFKTVGELTKLYVR</sequence>